<accession>A0ABT0JZT7</accession>
<feature type="domain" description="Carrier" evidence="4">
    <location>
        <begin position="1265"/>
        <end position="1342"/>
    </location>
</feature>
<dbReference type="Gene3D" id="3.40.366.10">
    <property type="entry name" value="Malonyl-Coenzyme A Acyl Carrier Protein, domain 2"/>
    <property type="match status" value="1"/>
</dbReference>
<keyword evidence="2" id="KW-0597">Phosphoprotein</keyword>
<dbReference type="Gene3D" id="1.10.1200.10">
    <property type="entry name" value="ACP-like"/>
    <property type="match status" value="2"/>
</dbReference>
<feature type="non-terminal residue" evidence="6">
    <location>
        <position position="1411"/>
    </location>
</feature>
<dbReference type="PROSITE" id="PS00606">
    <property type="entry name" value="KS3_1"/>
    <property type="match status" value="1"/>
</dbReference>
<keyword evidence="1" id="KW-0596">Phosphopantetheine</keyword>
<protein>
    <submittedName>
        <fullName evidence="6">Acyltransferase domain-containing protein</fullName>
    </submittedName>
</protein>
<dbReference type="InterPro" id="IPR036736">
    <property type="entry name" value="ACP-like_sf"/>
</dbReference>
<comment type="caution">
    <text evidence="6">The sequence shown here is derived from an EMBL/GenBank/DDBJ whole genome shotgun (WGS) entry which is preliminary data.</text>
</comment>
<organism evidence="6 7">
    <name type="scientific">Frankia umida</name>
    <dbReference type="NCBI Taxonomy" id="573489"/>
    <lineage>
        <taxon>Bacteria</taxon>
        <taxon>Bacillati</taxon>
        <taxon>Actinomycetota</taxon>
        <taxon>Actinomycetes</taxon>
        <taxon>Frankiales</taxon>
        <taxon>Frankiaceae</taxon>
        <taxon>Frankia</taxon>
    </lineage>
</organism>
<dbReference type="Pfam" id="PF00109">
    <property type="entry name" value="ketoacyl-synt"/>
    <property type="match status" value="1"/>
</dbReference>
<dbReference type="InterPro" id="IPR014031">
    <property type="entry name" value="Ketoacyl_synth_C"/>
</dbReference>
<dbReference type="Gene3D" id="3.40.47.10">
    <property type="match status" value="1"/>
</dbReference>
<keyword evidence="7" id="KW-1185">Reference proteome</keyword>
<keyword evidence="3" id="KW-0808">Transferase</keyword>
<feature type="domain" description="Ketosynthase family 3 (KS3)" evidence="5">
    <location>
        <begin position="20"/>
        <end position="482"/>
    </location>
</feature>
<sequence length="1411" mass="145302">MTKPARATAPVDLDSRRLARNPIAIVGMSGLFPMARNHREYWQNVVDGTDCTTEVPASRWNLDDYYDADPAAPDRTYSRRGAFIPDVEFSPLEFGLPPNQLEVTSTMQTLSLGVARDLLRDAGARDIAGRDADWYDSGRTGVVLGTTGPVPLMHPLAARLSTPVLREAARSTGLTDADADELIRRFTAAYAPWEENSFPGLLANVVAGRVANRLDLGGLNTTVDAACAASLSAVRLAIAELLDGRADTMITGGVDTENTIFIYMCFSKVQALSKSGTISPFSDDADGTLLGEGIGMLALRRLADAERDGNRIYAVIRGLGSSSDGRHKSIYAPRAEGQRVALDRAYVDAECSPDSVELFEAHATGTAVGDRTELTALGDLLRDAGKERQFAALGSVKSQIGHTKGAAGTASLMKLALGLFHKVLPPTINVDRPNSAVDFGDAPFYINIANRPWIRDPHRPVRRAAASAMGFGGTNFHVVLEEYTGDRSDLRVLHRTATAHLWHAPDTAALLELLRTGAPGTAADADEPIPATHARLGFAARDEESAADLRALAITQLERAPEATEWSHPRGVHFRASAQPNLAVAALFAGQGSQYLDMGLEAAVNVPPVGTAFDEANAAFDGAERRLGAIVFPPPVFDAAERQRQEVELRATEHAQPAIGALSVGQLRYLRELGLEPAGYLGHSFGELTALHAAGAVDAAGYFRLARERGRAMAPPAPDAAGDRPVETGSMAAVPAGRERVTALLADHPDVVICNHNAPEQVVVGGPGDAVAAFIRRCAEDGLDVRPLPVSAAFHTRYVAHAVDRFAAALATTPVTEPKAPVHPNTDGASYGPDPAANAEVLARQLLEPVEFVGAVRAAHAAGATVFVEFGPKQVLTRLVRQILPEAGVVAIPTDAGPLGDSDVALKAAAVQLAVLGAPLTRLNRYQADVPEVAVTKGPTITLSAPEYTPAARRDAYAAALADDYTIIGAAARTSSDAVLAAVGASTNGAAVNGAAVNGAVINAAAVNGAAVNGAAVNGSTVNGTGAVAATPNGAGHDGVPAGHTTGNGGSVNGAGPLQTATPGGAAGAAVTAVPAGGGGADQVGAPDVLAQQVNLHSVYLSGQLDVASRLVDALHAYQSTGRDDPRFTDAITSVAHQSVVIGQAHAQANDVLAQLAELELAAGGLTVGERGQRLPFTPTALIGYGPAAPRALPAAPTAFVAAPAPAAPVAVALPVASAPVPVTSAAAPPAPAVSSVAPAAPAISVPAQPAAPDTAPQPTGLTADAVRSTLIEVVAEKTGYAADMIDTGMDLEADLGVDSIKRVQVLGALRERFPQAPTVGPEQLAELRTLDQITEFVTASLPAATPPGVTSAGTANAAIPAGSTFTADAVRSTLIEVVAEKTGYAADMIDTGMDLEADLGVDSIKRVQVL</sequence>
<dbReference type="PANTHER" id="PTHR43074">
    <property type="entry name" value="OMEGA-3 POLYUNSATURATED FATTY ACID SYNTHASE PFAB-RELATED"/>
    <property type="match status" value="1"/>
</dbReference>
<gene>
    <name evidence="6" type="ORF">MXD59_13690</name>
</gene>
<dbReference type="Pfam" id="PF02801">
    <property type="entry name" value="Ketoacyl-synt_C"/>
    <property type="match status" value="1"/>
</dbReference>
<dbReference type="PANTHER" id="PTHR43074:SF1">
    <property type="entry name" value="BETA-KETOACYL SYNTHASE FAMILY PROTEIN-RELATED"/>
    <property type="match status" value="1"/>
</dbReference>
<dbReference type="GO" id="GO:0016746">
    <property type="term" value="F:acyltransferase activity"/>
    <property type="evidence" value="ECO:0007669"/>
    <property type="project" value="UniProtKB-KW"/>
</dbReference>
<dbReference type="InterPro" id="IPR020841">
    <property type="entry name" value="PKS_Beta-ketoAc_synthase_dom"/>
</dbReference>
<dbReference type="Pfam" id="PF00698">
    <property type="entry name" value="Acyl_transf_1"/>
    <property type="match status" value="1"/>
</dbReference>
<dbReference type="SUPFAM" id="SSF53901">
    <property type="entry name" value="Thiolase-like"/>
    <property type="match status" value="1"/>
</dbReference>
<dbReference type="InterPro" id="IPR052568">
    <property type="entry name" value="PKS-FAS_Synthase"/>
</dbReference>
<dbReference type="InterPro" id="IPR001227">
    <property type="entry name" value="Ac_transferase_dom_sf"/>
</dbReference>
<evidence type="ECO:0000313" key="6">
    <source>
        <dbReference type="EMBL" id="MCK9876819.1"/>
    </source>
</evidence>
<keyword evidence="6" id="KW-0012">Acyltransferase</keyword>
<dbReference type="SUPFAM" id="SSF55048">
    <property type="entry name" value="Probable ACP-binding domain of malonyl-CoA ACP transacylase"/>
    <property type="match status" value="1"/>
</dbReference>
<dbReference type="RefSeq" id="WP_248825224.1">
    <property type="nucleotide sequence ID" value="NZ_JALKFT010000012.1"/>
</dbReference>
<dbReference type="InterPro" id="IPR016039">
    <property type="entry name" value="Thiolase-like"/>
</dbReference>
<evidence type="ECO:0000256" key="1">
    <source>
        <dbReference type="ARBA" id="ARBA00022450"/>
    </source>
</evidence>
<dbReference type="Proteomes" id="UP001201873">
    <property type="component" value="Unassembled WGS sequence"/>
</dbReference>
<dbReference type="SMART" id="SM00827">
    <property type="entry name" value="PKS_AT"/>
    <property type="match status" value="1"/>
</dbReference>
<dbReference type="SUPFAM" id="SSF47336">
    <property type="entry name" value="ACP-like"/>
    <property type="match status" value="2"/>
</dbReference>
<dbReference type="SMART" id="SM00825">
    <property type="entry name" value="PKS_KS"/>
    <property type="match status" value="1"/>
</dbReference>
<dbReference type="InterPro" id="IPR014043">
    <property type="entry name" value="Acyl_transferase_dom"/>
</dbReference>
<dbReference type="InterPro" id="IPR016035">
    <property type="entry name" value="Acyl_Trfase/lysoPLipase"/>
</dbReference>
<dbReference type="EMBL" id="JALKFT010000012">
    <property type="protein sequence ID" value="MCK9876819.1"/>
    <property type="molecule type" value="Genomic_DNA"/>
</dbReference>
<evidence type="ECO:0000256" key="3">
    <source>
        <dbReference type="ARBA" id="ARBA00022679"/>
    </source>
</evidence>
<dbReference type="SUPFAM" id="SSF52151">
    <property type="entry name" value="FabD/lysophospholipase-like"/>
    <property type="match status" value="1"/>
</dbReference>
<dbReference type="Pfam" id="PF00550">
    <property type="entry name" value="PP-binding"/>
    <property type="match status" value="1"/>
</dbReference>
<evidence type="ECO:0000259" key="4">
    <source>
        <dbReference type="PROSITE" id="PS50075"/>
    </source>
</evidence>
<evidence type="ECO:0000313" key="7">
    <source>
        <dbReference type="Proteomes" id="UP001201873"/>
    </source>
</evidence>
<dbReference type="PROSITE" id="PS52004">
    <property type="entry name" value="KS3_2"/>
    <property type="match status" value="1"/>
</dbReference>
<dbReference type="InterPro" id="IPR018201">
    <property type="entry name" value="Ketoacyl_synth_AS"/>
</dbReference>
<evidence type="ECO:0000256" key="2">
    <source>
        <dbReference type="ARBA" id="ARBA00022553"/>
    </source>
</evidence>
<reference evidence="6 7" key="1">
    <citation type="submission" date="2022-04" db="EMBL/GenBank/DDBJ databases">
        <title>Genome diversity in the genus Frankia.</title>
        <authorList>
            <person name="Carlos-Shanley C."/>
            <person name="Hahn D."/>
        </authorList>
    </citation>
    <scope>NUCLEOTIDE SEQUENCE [LARGE SCALE GENOMIC DNA]</scope>
    <source>
        <strain evidence="6 7">Ag45/Mut15</strain>
    </source>
</reference>
<dbReference type="InterPro" id="IPR009081">
    <property type="entry name" value="PP-bd_ACP"/>
</dbReference>
<proteinExistence type="predicted"/>
<dbReference type="InterPro" id="IPR016036">
    <property type="entry name" value="Malonyl_transacylase_ACP-bd"/>
</dbReference>
<dbReference type="CDD" id="cd00833">
    <property type="entry name" value="PKS"/>
    <property type="match status" value="1"/>
</dbReference>
<dbReference type="InterPro" id="IPR014030">
    <property type="entry name" value="Ketoacyl_synth_N"/>
</dbReference>
<evidence type="ECO:0000259" key="5">
    <source>
        <dbReference type="PROSITE" id="PS52004"/>
    </source>
</evidence>
<dbReference type="PROSITE" id="PS50075">
    <property type="entry name" value="CARRIER"/>
    <property type="match status" value="1"/>
</dbReference>
<dbReference type="Gene3D" id="3.30.70.250">
    <property type="entry name" value="Malonyl-CoA ACP transacylase, ACP-binding"/>
    <property type="match status" value="1"/>
</dbReference>
<name>A0ABT0JZT7_9ACTN</name>